<dbReference type="Pfam" id="PF01943">
    <property type="entry name" value="Polysacc_synt"/>
    <property type="match status" value="1"/>
</dbReference>
<feature type="transmembrane region" description="Helical" evidence="6">
    <location>
        <begin position="288"/>
        <end position="311"/>
    </location>
</feature>
<gene>
    <name evidence="7" type="ORF">SAMN05444401_3885</name>
</gene>
<keyword evidence="2" id="KW-1003">Cell membrane</keyword>
<name>A0A1M6M873_9CLOT</name>
<dbReference type="PANTHER" id="PTHR30250">
    <property type="entry name" value="PST FAMILY PREDICTED COLANIC ACID TRANSPORTER"/>
    <property type="match status" value="1"/>
</dbReference>
<evidence type="ECO:0000256" key="3">
    <source>
        <dbReference type="ARBA" id="ARBA00022692"/>
    </source>
</evidence>
<dbReference type="Proteomes" id="UP000184080">
    <property type="component" value="Unassembled WGS sequence"/>
</dbReference>
<feature type="transmembrane region" description="Helical" evidence="6">
    <location>
        <begin position="144"/>
        <end position="164"/>
    </location>
</feature>
<sequence>MFKINPDKQLSIKQNMLYNSIGNFIYGISQWLLVVIVTRLKGYEDAGVLSLAIAVVAVLYTISLYGMRVFQATDVLYSYSDGDYITSRIITVIISLPLCVAFIFINGYSNNKAAVIGAFMLYRCIEACSDVFHGILQRKKRMDYIGISVTIRAILILIAFVGTLSAGGSLWLACLSMAVASVIVLLFFDIPSTKHICKTTPTFSVKKQKSLLWTCFPLMSAALVYNAVLATPRYYLERIVSDEILGVFSALYVPTLFITSMATYLLSPIAVEFGECVKNNDYKKFMKLFYTSSALIMGVSIIASGGAYILGDFALKIFYGKDMSNYIIQFVALTFISGLYALIFLMGNIFTVLRWLYFMLITHIIVFVISIAITPQIISSFELWGAVFVTGFIAIIYLIINIGGIIYLNRKSKNEKLN</sequence>
<evidence type="ECO:0000256" key="2">
    <source>
        <dbReference type="ARBA" id="ARBA00022475"/>
    </source>
</evidence>
<dbReference type="OrthoDB" id="3246647at2"/>
<dbReference type="InterPro" id="IPR002797">
    <property type="entry name" value="Polysacc_synth"/>
</dbReference>
<feature type="transmembrane region" description="Helical" evidence="6">
    <location>
        <begin position="244"/>
        <end position="267"/>
    </location>
</feature>
<feature type="transmembrane region" description="Helical" evidence="6">
    <location>
        <begin position="170"/>
        <end position="190"/>
    </location>
</feature>
<reference evidence="7 8" key="1">
    <citation type="submission" date="2016-11" db="EMBL/GenBank/DDBJ databases">
        <authorList>
            <person name="Jaros S."/>
            <person name="Januszkiewicz K."/>
            <person name="Wedrychowicz H."/>
        </authorList>
    </citation>
    <scope>NUCLEOTIDE SEQUENCE [LARGE SCALE GENOMIC DNA]</scope>
    <source>
        <strain evidence="7 8">DSM 21864</strain>
    </source>
</reference>
<keyword evidence="4 6" id="KW-1133">Transmembrane helix</keyword>
<dbReference type="GO" id="GO:0005886">
    <property type="term" value="C:plasma membrane"/>
    <property type="evidence" value="ECO:0007669"/>
    <property type="project" value="UniProtKB-SubCell"/>
</dbReference>
<dbReference type="EMBL" id="FQZO01000008">
    <property type="protein sequence ID" value="SHJ79677.1"/>
    <property type="molecule type" value="Genomic_DNA"/>
</dbReference>
<accession>A0A1M6M873</accession>
<feature type="transmembrane region" description="Helical" evidence="6">
    <location>
        <begin position="323"/>
        <end position="343"/>
    </location>
</feature>
<dbReference type="STRING" id="1121298.SAMN05444401_3885"/>
<evidence type="ECO:0000256" key="5">
    <source>
        <dbReference type="ARBA" id="ARBA00023136"/>
    </source>
</evidence>
<dbReference type="PANTHER" id="PTHR30250:SF11">
    <property type="entry name" value="O-ANTIGEN TRANSPORTER-RELATED"/>
    <property type="match status" value="1"/>
</dbReference>
<feature type="transmembrane region" description="Helical" evidence="6">
    <location>
        <begin position="355"/>
        <end position="378"/>
    </location>
</feature>
<dbReference type="RefSeq" id="WP_073010724.1">
    <property type="nucleotide sequence ID" value="NZ_FQZO01000008.1"/>
</dbReference>
<feature type="transmembrane region" description="Helical" evidence="6">
    <location>
        <begin position="46"/>
        <end position="67"/>
    </location>
</feature>
<dbReference type="AlphaFoldDB" id="A0A1M6M873"/>
<protein>
    <submittedName>
        <fullName evidence="7">Membrane protein involved in the export of O-antigen and teichoic acid</fullName>
    </submittedName>
</protein>
<comment type="subcellular location">
    <subcellularLocation>
        <location evidence="1">Cell membrane</location>
        <topology evidence="1">Multi-pass membrane protein</topology>
    </subcellularLocation>
</comment>
<evidence type="ECO:0000256" key="6">
    <source>
        <dbReference type="SAM" id="Phobius"/>
    </source>
</evidence>
<dbReference type="InterPro" id="IPR050833">
    <property type="entry name" value="Poly_Biosynth_Transport"/>
</dbReference>
<proteinExistence type="predicted"/>
<evidence type="ECO:0000313" key="8">
    <source>
        <dbReference type="Proteomes" id="UP000184080"/>
    </source>
</evidence>
<evidence type="ECO:0000256" key="4">
    <source>
        <dbReference type="ARBA" id="ARBA00022989"/>
    </source>
</evidence>
<feature type="transmembrane region" description="Helical" evidence="6">
    <location>
        <begin position="21"/>
        <end position="40"/>
    </location>
</feature>
<keyword evidence="8" id="KW-1185">Reference proteome</keyword>
<keyword evidence="3 6" id="KW-0812">Transmembrane</keyword>
<organism evidence="7 8">
    <name type="scientific">Clostridium amylolyticum</name>
    <dbReference type="NCBI Taxonomy" id="1121298"/>
    <lineage>
        <taxon>Bacteria</taxon>
        <taxon>Bacillati</taxon>
        <taxon>Bacillota</taxon>
        <taxon>Clostridia</taxon>
        <taxon>Eubacteriales</taxon>
        <taxon>Clostridiaceae</taxon>
        <taxon>Clostridium</taxon>
    </lineage>
</organism>
<evidence type="ECO:0000256" key="1">
    <source>
        <dbReference type="ARBA" id="ARBA00004651"/>
    </source>
</evidence>
<evidence type="ECO:0000313" key="7">
    <source>
        <dbReference type="EMBL" id="SHJ79677.1"/>
    </source>
</evidence>
<keyword evidence="5 6" id="KW-0472">Membrane</keyword>
<feature type="transmembrane region" description="Helical" evidence="6">
    <location>
        <begin position="384"/>
        <end position="408"/>
    </location>
</feature>
<feature type="transmembrane region" description="Helical" evidence="6">
    <location>
        <begin position="211"/>
        <end position="232"/>
    </location>
</feature>
<feature type="transmembrane region" description="Helical" evidence="6">
    <location>
        <begin position="88"/>
        <end position="108"/>
    </location>
</feature>